<reference evidence="1" key="1">
    <citation type="submission" date="2019-06" db="EMBL/GenBank/DDBJ databases">
        <authorList>
            <person name="Zheng W."/>
        </authorList>
    </citation>
    <scope>NUCLEOTIDE SEQUENCE</scope>
    <source>
        <strain evidence="1">QDHG01</strain>
    </source>
</reference>
<dbReference type="EMBL" id="RRYP01003873">
    <property type="protein sequence ID" value="TNV83400.1"/>
    <property type="molecule type" value="Genomic_DNA"/>
</dbReference>
<protein>
    <submittedName>
        <fullName evidence="1">Uncharacterized protein</fullName>
    </submittedName>
</protein>
<evidence type="ECO:0000313" key="1">
    <source>
        <dbReference type="EMBL" id="TNV83400.1"/>
    </source>
</evidence>
<dbReference type="Proteomes" id="UP000785679">
    <property type="component" value="Unassembled WGS sequence"/>
</dbReference>
<accession>A0A8J8NZX4</accession>
<keyword evidence="2" id="KW-1185">Reference proteome</keyword>
<proteinExistence type="predicted"/>
<sequence>MSSPADDSLEAFLTNECHLVEDSLATVTTFLKKMGLKTRSQLLSILPSLSMTDFTKLGLPDTEAAAIMRHINKTLHKITRIFPCLVNKYLSLEIIGFAYVQQEAVDLGYLCLNSRQFLIRNFQLVKKGVINAEKKTIRSVFELLDGKWLTKRYRICYEGGRDSDQDLKDCLDLLYGRLHFNSISIHSSQVFMFSKFRPMKVRINECADILSLFKYLSPSVTNLKLNGNQIYQINSGGIRKFKKLSLSEIDSTLDILSKIASTTESLTIDYDNLDQPGIIDYLAQMDCKQIIVKTRNLKNKQLRDFFKCQSKAVKFIEFYDSEINLSTLKQVEWAFKHFTCESLENQLSIRIDTDMNNANVLFEKLFQGSLAIFKNKRISSDNDIQINCNFCFQNADIYIESLSTDNFKIAVLALNNCTRLTKLEIYYAQICNYQAIAQENLCLQYLIIQSPNDSNIHLISDILKKSKNTLRSIKYSGDVDLHLFPLRNSKHIKELNFLGDINDHNLKTIETFKNLENLSTNDERIVDLLKQSETLNTFRFLQCLDQSKIKVLPESVTTVINENYDNFNSIKEFLEKNPFVKEFNSELQFVHDAACLLETFKHVKFNFSSFRRSIFTFKQAYFYLHPECKHQATPASEPDHLVYELLFQRLSDKSKLFEPYLKVASGHDYEYRDVECLSQAPSRMIDQVSSFNEFQLCLKSIQKLKSLMLLTLKECSINRLP</sequence>
<name>A0A8J8NZX4_HALGN</name>
<organism evidence="1 2">
    <name type="scientific">Halteria grandinella</name>
    <dbReference type="NCBI Taxonomy" id="5974"/>
    <lineage>
        <taxon>Eukaryota</taxon>
        <taxon>Sar</taxon>
        <taxon>Alveolata</taxon>
        <taxon>Ciliophora</taxon>
        <taxon>Intramacronucleata</taxon>
        <taxon>Spirotrichea</taxon>
        <taxon>Stichotrichia</taxon>
        <taxon>Sporadotrichida</taxon>
        <taxon>Halteriidae</taxon>
        <taxon>Halteria</taxon>
    </lineage>
</organism>
<evidence type="ECO:0000313" key="2">
    <source>
        <dbReference type="Proteomes" id="UP000785679"/>
    </source>
</evidence>
<comment type="caution">
    <text evidence="1">The sequence shown here is derived from an EMBL/GenBank/DDBJ whole genome shotgun (WGS) entry which is preliminary data.</text>
</comment>
<gene>
    <name evidence="1" type="ORF">FGO68_gene11934</name>
</gene>
<dbReference type="AlphaFoldDB" id="A0A8J8NZX4"/>